<name>A0A7J7E9V9_DICBM</name>
<evidence type="ECO:0000256" key="15">
    <source>
        <dbReference type="SAM" id="Phobius"/>
    </source>
</evidence>
<dbReference type="PANTHER" id="PTHR11394">
    <property type="entry name" value="TASTE RECEPTOR TYPE 2"/>
    <property type="match status" value="1"/>
</dbReference>
<feature type="transmembrane region" description="Helical" evidence="15">
    <location>
        <begin position="730"/>
        <end position="749"/>
    </location>
</feature>
<evidence type="ECO:0000256" key="1">
    <source>
        <dbReference type="ARBA" id="ARBA00004141"/>
    </source>
</evidence>
<evidence type="ECO:0000256" key="4">
    <source>
        <dbReference type="ARBA" id="ARBA00022480"/>
    </source>
</evidence>
<evidence type="ECO:0000256" key="2">
    <source>
        <dbReference type="ARBA" id="ARBA00007376"/>
    </source>
</evidence>
<evidence type="ECO:0000313" key="18">
    <source>
        <dbReference type="Proteomes" id="UP000551758"/>
    </source>
</evidence>
<feature type="transmembrane region" description="Helical" evidence="15">
    <location>
        <begin position="232"/>
        <end position="256"/>
    </location>
</feature>
<feature type="domain" description="G-protein coupled receptors family 1 profile" evidence="16">
    <location>
        <begin position="23"/>
        <end position="281"/>
    </location>
</feature>
<evidence type="ECO:0000256" key="14">
    <source>
        <dbReference type="RuleBase" id="RU004423"/>
    </source>
</evidence>
<feature type="transmembrane region" description="Helical" evidence="15">
    <location>
        <begin position="479"/>
        <end position="503"/>
    </location>
</feature>
<organism evidence="17 18">
    <name type="scientific">Diceros bicornis minor</name>
    <name type="common">South-central black rhinoceros</name>
    <dbReference type="NCBI Taxonomy" id="77932"/>
    <lineage>
        <taxon>Eukaryota</taxon>
        <taxon>Metazoa</taxon>
        <taxon>Chordata</taxon>
        <taxon>Craniata</taxon>
        <taxon>Vertebrata</taxon>
        <taxon>Euteleostomi</taxon>
        <taxon>Mammalia</taxon>
        <taxon>Eutheria</taxon>
        <taxon>Laurasiatheria</taxon>
        <taxon>Perissodactyla</taxon>
        <taxon>Rhinocerotidae</taxon>
        <taxon>Diceros</taxon>
    </lineage>
</organism>
<dbReference type="CDD" id="cd15023">
    <property type="entry name" value="7tm_TAS2R7-like"/>
    <property type="match status" value="1"/>
</dbReference>
<feature type="transmembrane region" description="Helical" evidence="15">
    <location>
        <begin position="534"/>
        <end position="554"/>
    </location>
</feature>
<feature type="transmembrane region" description="Helical" evidence="15">
    <location>
        <begin position="647"/>
        <end position="673"/>
    </location>
</feature>
<dbReference type="InterPro" id="IPR007960">
    <property type="entry name" value="TAS2R"/>
</dbReference>
<feature type="transmembrane region" description="Helical" evidence="15">
    <location>
        <begin position="425"/>
        <end position="447"/>
    </location>
</feature>
<feature type="transmembrane region" description="Helical" evidence="15">
    <location>
        <begin position="262"/>
        <end position="282"/>
    </location>
</feature>
<feature type="transmembrane region" description="Helical" evidence="15">
    <location>
        <begin position="180"/>
        <end position="205"/>
    </location>
</feature>
<keyword evidence="5" id="KW-0716">Sensory transduction</keyword>
<feature type="transmembrane region" description="Helical" evidence="15">
    <location>
        <begin position="785"/>
        <end position="810"/>
    </location>
</feature>
<feature type="domain" description="G-protein coupled receptors family 1 profile" evidence="16">
    <location>
        <begin position="624"/>
        <end position="886"/>
    </location>
</feature>
<dbReference type="AlphaFoldDB" id="A0A7J7E9V9"/>
<feature type="transmembrane region" description="Helical" evidence="15">
    <location>
        <begin position="837"/>
        <end position="860"/>
    </location>
</feature>
<keyword evidence="7 15" id="KW-1133">Transmembrane helix</keyword>
<dbReference type="Gene3D" id="1.20.1070.10">
    <property type="entry name" value="Rhodopsin 7-helix transmembrane proteins"/>
    <property type="match status" value="3"/>
</dbReference>
<evidence type="ECO:0000256" key="12">
    <source>
        <dbReference type="ARBA" id="ARBA00023224"/>
    </source>
</evidence>
<evidence type="ECO:0000256" key="5">
    <source>
        <dbReference type="ARBA" id="ARBA00022606"/>
    </source>
</evidence>
<dbReference type="GO" id="GO:0004930">
    <property type="term" value="F:G protein-coupled receptor activity"/>
    <property type="evidence" value="ECO:0007669"/>
    <property type="project" value="UniProtKB-KW"/>
</dbReference>
<feature type="transmembrane region" description="Helical" evidence="15">
    <location>
        <begin position="91"/>
        <end position="109"/>
    </location>
</feature>
<sequence>MPSTMETIYMILIAGEFTIGIWGNGFMVLVNCTGWFKRRDISLIDIILVTLAISRIFFLCVITLDGFVMLLSPDIYAHGELMNILDVLWTFSNHSAVWFTSCLSIFYLLKIANISHPFFLWLKLEINRVILGILLVSFLLSLIISVTLKEDSWFNFKVNHEENITWEFKVSKISNAFKQIILNLGAIVPFSLCLISFFLLLFSLFRHIKQMKFHATGSQDPSTEAHMRAIKAVIIFLLLFLMYYAVFLVITSSYLIPQRKLVVMFGGIITVIFPSSHSFILIRGNSKLRESFLKVIRSANTEDSIFLVIITSEFILGMLGNGYIGLVNWIDWIKKKKTSSIDYIFTSLAISRICLICVMVLNAIIIVFYPDVHENGELKIISIFWTLTNYLSMWIATCLNAFYFLKIANFSHPLFLWLKWRIDRVVHWILLGCLAISLLISLIFAMIPNCEIPKVTKHKRNFNESFQVSKVQYFSPVTLFSLLAIVPFTVSLISFLLLIVSLWRHIKQMKLNVTGCRDPSTKAHVRAMKTATSFLFLLFVYYLASLLMTFSYLIKESKLAVIFGEVIAFFYPSGHSLILIIVNNKLRQAFVRMLRCGKTASSMLNVESALMMIATGEFSMGVLGNAFIGLVNCMDWIKNRKISSIDLILTSLAISRICLLCIILLDCFILVLYPDVYTTGKQMRIIDFFWTLTNHLSVWFATCLSIFYFLKIANFFHPLFLWMKWRIDSVVPRILLGCLALSVFISLPVTENLDDDFRRCVKAKWKTNLTLRCRDNKAQYAFIKLFLNLLTLFPFSVSLISFLLLILSLWRHIRKMQLNATGCRDPSMEAHMGAMKAVISFLLLFIAYYLAFLVATSSYFMPETELAVVIGEVIALIYPSSHSFILILGNNKLRQASLKVLWKVKCVLTRRNF</sequence>
<accession>A0A7J7E9V9</accession>
<keyword evidence="9 15" id="KW-0472">Membrane</keyword>
<dbReference type="Proteomes" id="UP000551758">
    <property type="component" value="Unassembled WGS sequence"/>
</dbReference>
<keyword evidence="12" id="KW-0807">Transducer</keyword>
<evidence type="ECO:0000259" key="16">
    <source>
        <dbReference type="PROSITE" id="PS50262"/>
    </source>
</evidence>
<evidence type="ECO:0000256" key="3">
    <source>
        <dbReference type="ARBA" id="ARBA00015723"/>
    </source>
</evidence>
<keyword evidence="6 15" id="KW-0812">Transmembrane</keyword>
<reference evidence="17 18" key="1">
    <citation type="journal article" date="2020" name="Mol. Biol. Evol.">
        <title>Interspecific Gene Flow and the Evolution of Specialization in Black and White Rhinoceros.</title>
        <authorList>
            <person name="Moodley Y."/>
            <person name="Westbury M.V."/>
            <person name="Russo I.M."/>
            <person name="Gopalakrishnan S."/>
            <person name="Rakotoarivelo A."/>
            <person name="Olsen R.A."/>
            <person name="Prost S."/>
            <person name="Tunstall T."/>
            <person name="Ryder O.A."/>
            <person name="Dalen L."/>
            <person name="Bruford M.W."/>
        </authorList>
    </citation>
    <scope>NUCLEOTIDE SEQUENCE [LARGE SCALE GENOMIC DNA]</scope>
    <source>
        <strain evidence="17">SBR-YM</strain>
        <tissue evidence="17">Skin</tissue>
    </source>
</reference>
<dbReference type="PANTHER" id="PTHR11394:SF58">
    <property type="entry name" value="TASTE RECEPTOR TYPE 2 MEMBER 7"/>
    <property type="match status" value="1"/>
</dbReference>
<feature type="transmembrane region" description="Helical" evidence="15">
    <location>
        <begin position="866"/>
        <end position="889"/>
    </location>
</feature>
<feature type="transmembrane region" description="Helical" evidence="15">
    <location>
        <begin position="688"/>
        <end position="710"/>
    </location>
</feature>
<feature type="transmembrane region" description="Helical" evidence="15">
    <location>
        <begin position="381"/>
        <end position="405"/>
    </location>
</feature>
<comment type="caution">
    <text evidence="17">The sequence shown here is derived from an EMBL/GenBank/DDBJ whole genome shotgun (WGS) entry which is preliminary data.</text>
</comment>
<feature type="transmembrane region" description="Helical" evidence="15">
    <location>
        <begin position="560"/>
        <end position="582"/>
    </location>
</feature>
<evidence type="ECO:0000256" key="7">
    <source>
        <dbReference type="ARBA" id="ARBA00022989"/>
    </source>
</evidence>
<comment type="subcellular location">
    <subcellularLocation>
        <location evidence="1">Membrane</location>
        <topology evidence="1">Multi-pass membrane protein</topology>
    </subcellularLocation>
</comment>
<feature type="transmembrane region" description="Helical" evidence="15">
    <location>
        <begin position="42"/>
        <end position="71"/>
    </location>
</feature>
<dbReference type="SUPFAM" id="SSF81321">
    <property type="entry name" value="Family A G protein-coupled receptor-like"/>
    <property type="match status" value="3"/>
</dbReference>
<keyword evidence="18" id="KW-1185">Reference proteome</keyword>
<comment type="similarity">
    <text evidence="2 14">Belongs to the G-protein coupled receptor T2R family.</text>
</comment>
<evidence type="ECO:0000256" key="10">
    <source>
        <dbReference type="ARBA" id="ARBA00023170"/>
    </source>
</evidence>
<keyword evidence="11" id="KW-0325">Glycoprotein</keyword>
<feature type="transmembrane region" description="Helical" evidence="15">
    <location>
        <begin position="343"/>
        <end position="369"/>
    </location>
</feature>
<evidence type="ECO:0000313" key="17">
    <source>
        <dbReference type="EMBL" id="KAF5912487.1"/>
    </source>
</evidence>
<evidence type="ECO:0000256" key="9">
    <source>
        <dbReference type="ARBA" id="ARBA00023136"/>
    </source>
</evidence>
<dbReference type="InterPro" id="IPR017452">
    <property type="entry name" value="GPCR_Rhodpsn_7TM"/>
</dbReference>
<evidence type="ECO:0000256" key="13">
    <source>
        <dbReference type="ARBA" id="ARBA00025304"/>
    </source>
</evidence>
<keyword evidence="10" id="KW-0675">Receptor</keyword>
<feature type="transmembrane region" description="Helical" evidence="15">
    <location>
        <begin position="6"/>
        <end position="30"/>
    </location>
</feature>
<keyword evidence="4" id="KW-0919">Taste</keyword>
<dbReference type="EMBL" id="JACDTQ010003814">
    <property type="protein sequence ID" value="KAF5912487.1"/>
    <property type="molecule type" value="Genomic_DNA"/>
</dbReference>
<dbReference type="GO" id="GO:0033038">
    <property type="term" value="F:bitter taste receptor activity"/>
    <property type="evidence" value="ECO:0007669"/>
    <property type="project" value="InterPro"/>
</dbReference>
<dbReference type="PROSITE" id="PS50262">
    <property type="entry name" value="G_PROTEIN_RECEP_F1_2"/>
    <property type="match status" value="2"/>
</dbReference>
<keyword evidence="8" id="KW-0297">G-protein coupled receptor</keyword>
<proteinExistence type="inferred from homology"/>
<evidence type="ECO:0000256" key="8">
    <source>
        <dbReference type="ARBA" id="ARBA00023040"/>
    </source>
</evidence>
<dbReference type="FunFam" id="1.20.1070.10:FF:000042">
    <property type="entry name" value="Taste receptor type 2 member 7"/>
    <property type="match status" value="3"/>
</dbReference>
<dbReference type="GO" id="GO:0016020">
    <property type="term" value="C:membrane"/>
    <property type="evidence" value="ECO:0007669"/>
    <property type="project" value="UniProtKB-SubCell"/>
</dbReference>
<protein>
    <recommendedName>
        <fullName evidence="3">Taste receptor type 2 member 7</fullName>
    </recommendedName>
</protein>
<gene>
    <name evidence="17" type="ORF">HPG69_004157</name>
</gene>
<comment type="function">
    <text evidence="13">Gustducin-coupled receptor implicated in the perception of bitter compounds in the oral cavity and the gastrointestinal tract. Signals through PLCB2 and the calcium-regulated cation channel TRPM5.</text>
</comment>
<evidence type="ECO:0000256" key="6">
    <source>
        <dbReference type="ARBA" id="ARBA00022692"/>
    </source>
</evidence>
<evidence type="ECO:0000256" key="11">
    <source>
        <dbReference type="ARBA" id="ARBA00023180"/>
    </source>
</evidence>
<feature type="transmembrane region" description="Helical" evidence="15">
    <location>
        <begin position="129"/>
        <end position="148"/>
    </location>
</feature>
<dbReference type="Pfam" id="PF05296">
    <property type="entry name" value="TAS2R"/>
    <property type="match status" value="3"/>
</dbReference>